<comment type="caution">
    <text evidence="4">The sequence shown here is derived from an EMBL/GenBank/DDBJ whole genome shotgun (WGS) entry which is preliminary data.</text>
</comment>
<dbReference type="EMBL" id="PYMP01000035">
    <property type="protein sequence ID" value="PSU46160.1"/>
    <property type="molecule type" value="Genomic_DNA"/>
</dbReference>
<dbReference type="Proteomes" id="UP000241618">
    <property type="component" value="Unassembled WGS sequence"/>
</dbReference>
<protein>
    <submittedName>
        <fullName evidence="4">Uncharacterized protein</fullName>
    </submittedName>
</protein>
<evidence type="ECO:0000313" key="5">
    <source>
        <dbReference type="Proteomes" id="UP000241405"/>
    </source>
</evidence>
<evidence type="ECO:0000256" key="1">
    <source>
        <dbReference type="ARBA" id="ARBA00010518"/>
    </source>
</evidence>
<dbReference type="AlphaFoldDB" id="A0A2T3JBE3"/>
<name>A0A2T3JBE3_PHOPO</name>
<dbReference type="GO" id="GO:0006520">
    <property type="term" value="P:amino acid metabolic process"/>
    <property type="evidence" value="ECO:0007669"/>
    <property type="project" value="InterPro"/>
</dbReference>
<evidence type="ECO:0000256" key="2">
    <source>
        <dbReference type="PROSITE-ProRule" id="PRU10099"/>
    </source>
</evidence>
<sequence length="89" mass="9533">MSYGLSVKDDLGGEVISDYQPFNFVRRYAVIAGAQNKSFYVGGINGALKVVLINTGGTIASVYVRGHNVNYSTMGSSGHGFIYCFASRP</sequence>
<proteinExistence type="inferred from homology"/>
<dbReference type="Proteomes" id="UP000241405">
    <property type="component" value="Unassembled WGS sequence"/>
</dbReference>
<comment type="similarity">
    <text evidence="1">Belongs to the asparaginase 1 family.</text>
</comment>
<evidence type="ECO:0000313" key="4">
    <source>
        <dbReference type="EMBL" id="PSU46160.1"/>
    </source>
</evidence>
<dbReference type="PROSITE" id="PS00144">
    <property type="entry name" value="ASN_GLN_ASE_1"/>
    <property type="match status" value="1"/>
</dbReference>
<dbReference type="RefSeq" id="WP_107191954.1">
    <property type="nucleotide sequence ID" value="NZ_PYMN01000056.1"/>
</dbReference>
<feature type="active site" evidence="2">
    <location>
        <position position="58"/>
    </location>
</feature>
<gene>
    <name evidence="4" type="ORF">C9J18_21080</name>
    <name evidence="3" type="ORF">CTM96_21030</name>
</gene>
<dbReference type="InterPro" id="IPR020827">
    <property type="entry name" value="Asparaginase/glutaminase_AS1"/>
</dbReference>
<accession>A0A2T3JBE3</accession>
<organism evidence="4 6">
    <name type="scientific">Photobacterium phosphoreum</name>
    <dbReference type="NCBI Taxonomy" id="659"/>
    <lineage>
        <taxon>Bacteria</taxon>
        <taxon>Pseudomonadati</taxon>
        <taxon>Pseudomonadota</taxon>
        <taxon>Gammaproteobacteria</taxon>
        <taxon>Vibrionales</taxon>
        <taxon>Vibrionaceae</taxon>
        <taxon>Photobacterium</taxon>
    </lineage>
</organism>
<evidence type="ECO:0000313" key="6">
    <source>
        <dbReference type="Proteomes" id="UP000241618"/>
    </source>
</evidence>
<dbReference type="EMBL" id="PYMO01000039">
    <property type="protein sequence ID" value="PSU19623.1"/>
    <property type="molecule type" value="Genomic_DNA"/>
</dbReference>
<reference evidence="5 6" key="1">
    <citation type="submission" date="2018-03" db="EMBL/GenBank/DDBJ databases">
        <title>Whole genome sequencing of Histamine producing bacteria.</title>
        <authorList>
            <person name="Butler K."/>
        </authorList>
    </citation>
    <scope>NUCLEOTIDE SEQUENCE [LARGE SCALE GENOMIC DNA]</scope>
    <source>
        <strain evidence="4 6">FS-6.1</strain>
        <strain evidence="3 5">FS-6.2</strain>
    </source>
</reference>
<evidence type="ECO:0000313" key="3">
    <source>
        <dbReference type="EMBL" id="PSU19623.1"/>
    </source>
</evidence>
<keyword evidence="5" id="KW-1185">Reference proteome</keyword>